<evidence type="ECO:0000256" key="5">
    <source>
        <dbReference type="RuleBase" id="RU366062"/>
    </source>
</evidence>
<dbReference type="Gene3D" id="3.50.50.60">
    <property type="entry name" value="FAD/NAD(P)-binding domain"/>
    <property type="match status" value="1"/>
</dbReference>
<dbReference type="PANTHER" id="PTHR43400:SF7">
    <property type="entry name" value="FAD-DEPENDENT OXIDOREDUCTASE 2 FAD BINDING DOMAIN-CONTAINING PROTEIN"/>
    <property type="match status" value="1"/>
</dbReference>
<dbReference type="SUPFAM" id="SSF51905">
    <property type="entry name" value="FAD/NAD(P)-binding domain"/>
    <property type="match status" value="1"/>
</dbReference>
<dbReference type="InterPro" id="IPR003953">
    <property type="entry name" value="FAD-dep_OxRdtase_2_FAD-bd"/>
</dbReference>
<dbReference type="InterPro" id="IPR006311">
    <property type="entry name" value="TAT_signal"/>
</dbReference>
<dbReference type="GO" id="GO:0010181">
    <property type="term" value="F:FMN binding"/>
    <property type="evidence" value="ECO:0007669"/>
    <property type="project" value="InterPro"/>
</dbReference>
<dbReference type="RefSeq" id="WP_155168291.1">
    <property type="nucleotide sequence ID" value="NZ_JAXXAX010000011.1"/>
</dbReference>
<accession>A0A6I3S593</accession>
<comment type="similarity">
    <text evidence="5">Belongs to the FAD-dependent oxidoreductase 2 family. FRD/SDH subfamily.</text>
</comment>
<feature type="domain" description="FAD-dependent oxidoreductase 2 FAD-binding" evidence="6">
    <location>
        <begin position="44"/>
        <end position="492"/>
    </location>
</feature>
<dbReference type="PROSITE" id="PS51318">
    <property type="entry name" value="TAT"/>
    <property type="match status" value="1"/>
</dbReference>
<dbReference type="SUPFAM" id="SSF56425">
    <property type="entry name" value="Succinate dehydrogenase/fumarate reductase flavoprotein, catalytic domain"/>
    <property type="match status" value="1"/>
</dbReference>
<sequence>MKNIQFSRRNLLGASVAALASSAFAAKASANPAPVPQKWDEEVDVIVVGSGFAGLAAAYEAAKAGSKVIILEKMPTHGGNSIINGGEMTAVGCPQQKAANIPDSVEQWKADTFAAGLGFNYPEKIQVLADNMLNNYNWLVNEIGVKFRPIITQDGGHRYPRSVISEEGSGAGFVNAELAKCKELGAQLRTRNYVERIIRDPETGRVLGLQVRKGYRFPNPQSGTVQLIKANKGVVLCHGGFGADIAYRQVQDPKLTDKFDTTNHRGATGELWKEAARNGVLMIQADRVQVVPWCSPYEKSMGNMWQFSQTCAAPYGIWVDVNTGKRFINELGNRKVRSDAIIALNNIGHKCISLTDVRGAKQLEKNRPGTLPKLMATNGLLEFPTLEAVAKYYGTPYDVLKGEVDQYNANVRNKIEVDSLGKTYNADCTEMKTGPWYAAELMPKIHHCMGGIVTNPQGQALDAGDLKPIPGLYAAGEACGGVHGDCRLGCNAILDCLVNGRIAGQSVAKQ</sequence>
<evidence type="ECO:0000313" key="8">
    <source>
        <dbReference type="Proteomes" id="UP000462362"/>
    </source>
</evidence>
<keyword evidence="5" id="KW-0732">Signal</keyword>
<organism evidence="7 8">
    <name type="scientific">Parasutterella excrementihominis</name>
    <dbReference type="NCBI Taxonomy" id="487175"/>
    <lineage>
        <taxon>Bacteria</taxon>
        <taxon>Pseudomonadati</taxon>
        <taxon>Pseudomonadota</taxon>
        <taxon>Betaproteobacteria</taxon>
        <taxon>Burkholderiales</taxon>
        <taxon>Sutterellaceae</taxon>
        <taxon>Parasutterella</taxon>
    </lineage>
</organism>
<comment type="cofactor">
    <cofactor evidence="1">
        <name>FAD</name>
        <dbReference type="ChEBI" id="CHEBI:57692"/>
    </cofactor>
</comment>
<keyword evidence="3 5" id="KW-0274">FAD</keyword>
<feature type="signal peptide" evidence="5">
    <location>
        <begin position="1"/>
        <end position="25"/>
    </location>
</feature>
<evidence type="ECO:0000256" key="3">
    <source>
        <dbReference type="ARBA" id="ARBA00022827"/>
    </source>
</evidence>
<dbReference type="Pfam" id="PF00890">
    <property type="entry name" value="FAD_binding_2"/>
    <property type="match status" value="1"/>
</dbReference>
<dbReference type="NCBIfam" id="TIGR01813">
    <property type="entry name" value="flavo_cyto_c"/>
    <property type="match status" value="1"/>
</dbReference>
<dbReference type="EMBL" id="WNCL01000106">
    <property type="protein sequence ID" value="MTU44546.1"/>
    <property type="molecule type" value="Genomic_DNA"/>
</dbReference>
<name>A0A6I3S593_9BURK</name>
<dbReference type="PANTHER" id="PTHR43400">
    <property type="entry name" value="FUMARATE REDUCTASE"/>
    <property type="match status" value="1"/>
</dbReference>
<keyword evidence="4 5" id="KW-0560">Oxidoreductase</keyword>
<gene>
    <name evidence="7" type="ORF">GMD42_13375</name>
</gene>
<feature type="chain" id="PRO_5031677757" evidence="5">
    <location>
        <begin position="26"/>
        <end position="510"/>
    </location>
</feature>
<evidence type="ECO:0000313" key="7">
    <source>
        <dbReference type="EMBL" id="MTU44546.1"/>
    </source>
</evidence>
<dbReference type="AlphaFoldDB" id="A0A6I3S593"/>
<dbReference type="InterPro" id="IPR010960">
    <property type="entry name" value="Flavocytochrome_c"/>
</dbReference>
<evidence type="ECO:0000256" key="4">
    <source>
        <dbReference type="ARBA" id="ARBA00023002"/>
    </source>
</evidence>
<dbReference type="GO" id="GO:0016491">
    <property type="term" value="F:oxidoreductase activity"/>
    <property type="evidence" value="ECO:0007669"/>
    <property type="project" value="UniProtKB-KW"/>
</dbReference>
<dbReference type="InterPro" id="IPR036188">
    <property type="entry name" value="FAD/NAD-bd_sf"/>
</dbReference>
<reference evidence="7 8" key="1">
    <citation type="journal article" date="2019" name="Nat. Med.">
        <title>A library of human gut bacterial isolates paired with longitudinal multiomics data enables mechanistic microbiome research.</title>
        <authorList>
            <person name="Poyet M."/>
            <person name="Groussin M."/>
            <person name="Gibbons S.M."/>
            <person name="Avila-Pacheco J."/>
            <person name="Jiang X."/>
            <person name="Kearney S.M."/>
            <person name="Perrotta A.R."/>
            <person name="Berdy B."/>
            <person name="Zhao S."/>
            <person name="Lieberman T.D."/>
            <person name="Swanson P.K."/>
            <person name="Smith M."/>
            <person name="Roesemann S."/>
            <person name="Alexander J.E."/>
            <person name="Rich S.A."/>
            <person name="Livny J."/>
            <person name="Vlamakis H."/>
            <person name="Clish C."/>
            <person name="Bullock K."/>
            <person name="Deik A."/>
            <person name="Scott J."/>
            <person name="Pierce K.A."/>
            <person name="Xavier R.J."/>
            <person name="Alm E.J."/>
        </authorList>
    </citation>
    <scope>NUCLEOTIDE SEQUENCE [LARGE SCALE GENOMIC DNA]</scope>
    <source>
        <strain evidence="7 8">BIOML-A2</strain>
    </source>
</reference>
<protein>
    <submittedName>
        <fullName evidence="7">Flavocytochrome c</fullName>
    </submittedName>
</protein>
<comment type="caution">
    <text evidence="7">The sequence shown here is derived from an EMBL/GenBank/DDBJ whole genome shotgun (WGS) entry which is preliminary data.</text>
</comment>
<evidence type="ECO:0000256" key="1">
    <source>
        <dbReference type="ARBA" id="ARBA00001974"/>
    </source>
</evidence>
<dbReference type="InterPro" id="IPR050315">
    <property type="entry name" value="FAD-oxidoreductase_2"/>
</dbReference>
<dbReference type="Proteomes" id="UP000462362">
    <property type="component" value="Unassembled WGS sequence"/>
</dbReference>
<evidence type="ECO:0000259" key="6">
    <source>
        <dbReference type="Pfam" id="PF00890"/>
    </source>
</evidence>
<dbReference type="InterPro" id="IPR027477">
    <property type="entry name" value="Succ_DH/fumarate_Rdtase_cat_sf"/>
</dbReference>
<dbReference type="PRINTS" id="PR00368">
    <property type="entry name" value="FADPNR"/>
</dbReference>
<keyword evidence="2 5" id="KW-0285">Flavoprotein</keyword>
<dbReference type="Gene3D" id="3.90.700.10">
    <property type="entry name" value="Succinate dehydrogenase/fumarate reductase flavoprotein, catalytic domain"/>
    <property type="match status" value="1"/>
</dbReference>
<proteinExistence type="inferred from homology"/>
<dbReference type="PRINTS" id="PR00411">
    <property type="entry name" value="PNDRDTASEI"/>
</dbReference>
<evidence type="ECO:0000256" key="2">
    <source>
        <dbReference type="ARBA" id="ARBA00022630"/>
    </source>
</evidence>